<feature type="domain" description="Xylose isomerase-like TIM barrel" evidence="1">
    <location>
        <begin position="26"/>
        <end position="262"/>
    </location>
</feature>
<evidence type="ECO:0000313" key="3">
    <source>
        <dbReference type="Proteomes" id="UP000654279"/>
    </source>
</evidence>
<dbReference type="PANTHER" id="PTHR12110">
    <property type="entry name" value="HYDROXYPYRUVATE ISOMERASE"/>
    <property type="match status" value="1"/>
</dbReference>
<evidence type="ECO:0000313" key="2">
    <source>
        <dbReference type="EMBL" id="MBC8529928.1"/>
    </source>
</evidence>
<dbReference type="InterPro" id="IPR036237">
    <property type="entry name" value="Xyl_isomerase-like_sf"/>
</dbReference>
<dbReference type="InterPro" id="IPR050312">
    <property type="entry name" value="IolE/XylAMocC-like"/>
</dbReference>
<proteinExistence type="predicted"/>
<organism evidence="2 3">
    <name type="scientific">Luoshenia tenuis</name>
    <dbReference type="NCBI Taxonomy" id="2763654"/>
    <lineage>
        <taxon>Bacteria</taxon>
        <taxon>Bacillati</taxon>
        <taxon>Bacillota</taxon>
        <taxon>Clostridia</taxon>
        <taxon>Christensenellales</taxon>
        <taxon>Christensenellaceae</taxon>
        <taxon>Luoshenia</taxon>
    </lineage>
</organism>
<dbReference type="SUPFAM" id="SSF51658">
    <property type="entry name" value="Xylose isomerase-like"/>
    <property type="match status" value="1"/>
</dbReference>
<dbReference type="Pfam" id="PF01261">
    <property type="entry name" value="AP_endonuc_2"/>
    <property type="match status" value="1"/>
</dbReference>
<accession>A0A926D1B2</accession>
<name>A0A926D1B2_9FIRM</name>
<keyword evidence="2" id="KW-0413">Isomerase</keyword>
<dbReference type="AlphaFoldDB" id="A0A926D1B2"/>
<dbReference type="GO" id="GO:0016853">
    <property type="term" value="F:isomerase activity"/>
    <property type="evidence" value="ECO:0007669"/>
    <property type="project" value="UniProtKB-KW"/>
</dbReference>
<dbReference type="Gene3D" id="3.20.20.150">
    <property type="entry name" value="Divalent-metal-dependent TIM barrel enzymes"/>
    <property type="match status" value="1"/>
</dbReference>
<sequence length="268" mass="30505">MQVGLSTASFYPLIYNEQAVEEIGRLGIRDCEIFLSTYSEYTKEFGEELYRRVRHWGLRVHNVHTLSTQFEPQLFARVPRQRADALGFFRRVLAIGQRLGAENYVFHGPANLKRTPVIHYNYPFLGERIGELCQVAAEYGMAVAWENVHWCQFCRPEFAAHILEVCDHPGLKFTLDIKQAMQAGCDPLKFIPAMGKRLNNVHLCDFESDGTLRLPGEGGFDFGRLKAALDGAGYKGPLLVEVYASNYQDYAQLGRSVQRMREIFCPGD</sequence>
<comment type="caution">
    <text evidence="2">The sequence shown here is derived from an EMBL/GenBank/DDBJ whole genome shotgun (WGS) entry which is preliminary data.</text>
</comment>
<dbReference type="RefSeq" id="WP_249285708.1">
    <property type="nucleotide sequence ID" value="NZ_JACRSO010000005.1"/>
</dbReference>
<dbReference type="InterPro" id="IPR013022">
    <property type="entry name" value="Xyl_isomerase-like_TIM-brl"/>
</dbReference>
<protein>
    <submittedName>
        <fullName evidence="2">Sugar phosphate isomerase/epimerase</fullName>
    </submittedName>
</protein>
<evidence type="ECO:0000259" key="1">
    <source>
        <dbReference type="Pfam" id="PF01261"/>
    </source>
</evidence>
<dbReference type="Proteomes" id="UP000654279">
    <property type="component" value="Unassembled WGS sequence"/>
</dbReference>
<dbReference type="EMBL" id="JACRSO010000005">
    <property type="protein sequence ID" value="MBC8529928.1"/>
    <property type="molecule type" value="Genomic_DNA"/>
</dbReference>
<dbReference type="PANTHER" id="PTHR12110:SF21">
    <property type="entry name" value="XYLOSE ISOMERASE-LIKE TIM BARREL DOMAIN-CONTAINING PROTEIN"/>
    <property type="match status" value="1"/>
</dbReference>
<reference evidence="2" key="1">
    <citation type="submission" date="2020-08" db="EMBL/GenBank/DDBJ databases">
        <title>Genome public.</title>
        <authorList>
            <person name="Liu C."/>
            <person name="Sun Q."/>
        </authorList>
    </citation>
    <scope>NUCLEOTIDE SEQUENCE</scope>
    <source>
        <strain evidence="2">NSJ-44</strain>
    </source>
</reference>
<gene>
    <name evidence="2" type="ORF">H8699_10860</name>
</gene>
<keyword evidence="3" id="KW-1185">Reference proteome</keyword>